<dbReference type="EMBL" id="BONO01000012">
    <property type="protein sequence ID" value="GIG36437.1"/>
    <property type="molecule type" value="Genomic_DNA"/>
</dbReference>
<feature type="region of interest" description="Disordered" evidence="7">
    <location>
        <begin position="62"/>
        <end position="83"/>
    </location>
</feature>
<evidence type="ECO:0000256" key="5">
    <source>
        <dbReference type="PROSITE-ProRule" id="PRU00520"/>
    </source>
</evidence>
<organism evidence="9 10">
    <name type="scientific">Cellulomonas pakistanensis</name>
    <dbReference type="NCBI Taxonomy" id="992287"/>
    <lineage>
        <taxon>Bacteria</taxon>
        <taxon>Bacillati</taxon>
        <taxon>Actinomycetota</taxon>
        <taxon>Actinomycetes</taxon>
        <taxon>Micrococcales</taxon>
        <taxon>Cellulomonadaceae</taxon>
        <taxon>Cellulomonas</taxon>
    </lineage>
</organism>
<dbReference type="InterPro" id="IPR036046">
    <property type="entry name" value="Acylphosphatase-like_dom_sf"/>
</dbReference>
<evidence type="ECO:0000256" key="2">
    <source>
        <dbReference type="ARBA" id="ARBA00012150"/>
    </source>
</evidence>
<comment type="similarity">
    <text evidence="1 6">Belongs to the acylphosphatase family.</text>
</comment>
<proteinExistence type="inferred from homology"/>
<dbReference type="InterPro" id="IPR017968">
    <property type="entry name" value="Acylphosphatase_CS"/>
</dbReference>
<feature type="compositionally biased region" description="Basic and acidic residues" evidence="7">
    <location>
        <begin position="62"/>
        <end position="72"/>
    </location>
</feature>
<dbReference type="Pfam" id="PF00708">
    <property type="entry name" value="Acylphosphatase"/>
    <property type="match status" value="1"/>
</dbReference>
<dbReference type="AlphaFoldDB" id="A0A919PE11"/>
<dbReference type="PROSITE" id="PS51160">
    <property type="entry name" value="ACYLPHOSPHATASE_3"/>
    <property type="match status" value="1"/>
</dbReference>
<gene>
    <name evidence="9" type="ORF">Cpa01nite_18180</name>
</gene>
<accession>A0A919PE11</accession>
<dbReference type="Gene3D" id="3.30.70.100">
    <property type="match status" value="1"/>
</dbReference>
<reference evidence="9" key="1">
    <citation type="submission" date="2021-01" db="EMBL/GenBank/DDBJ databases">
        <title>Whole genome shotgun sequence of Cellulomonas pakistanensis NBRC 110800.</title>
        <authorList>
            <person name="Komaki H."/>
            <person name="Tamura T."/>
        </authorList>
    </citation>
    <scope>NUCLEOTIDE SEQUENCE</scope>
    <source>
        <strain evidence="9">NBRC 110800</strain>
    </source>
</reference>
<evidence type="ECO:0000256" key="7">
    <source>
        <dbReference type="SAM" id="MobiDB-lite"/>
    </source>
</evidence>
<keyword evidence="10" id="KW-1185">Reference proteome</keyword>
<comment type="catalytic activity">
    <reaction evidence="4 5">
        <text>an acyl phosphate + H2O = a carboxylate + phosphate + H(+)</text>
        <dbReference type="Rhea" id="RHEA:14965"/>
        <dbReference type="ChEBI" id="CHEBI:15377"/>
        <dbReference type="ChEBI" id="CHEBI:15378"/>
        <dbReference type="ChEBI" id="CHEBI:29067"/>
        <dbReference type="ChEBI" id="CHEBI:43474"/>
        <dbReference type="ChEBI" id="CHEBI:59918"/>
        <dbReference type="EC" id="3.6.1.7"/>
    </reaction>
</comment>
<dbReference type="EC" id="3.6.1.7" evidence="2 5"/>
<evidence type="ECO:0000259" key="8">
    <source>
        <dbReference type="PROSITE" id="PS51160"/>
    </source>
</evidence>
<feature type="active site" evidence="5">
    <location>
        <position position="30"/>
    </location>
</feature>
<dbReference type="Proteomes" id="UP000642125">
    <property type="component" value="Unassembled WGS sequence"/>
</dbReference>
<dbReference type="PANTHER" id="PTHR47268:SF4">
    <property type="entry name" value="ACYLPHOSPHATASE"/>
    <property type="match status" value="1"/>
</dbReference>
<dbReference type="GO" id="GO:0003998">
    <property type="term" value="F:acylphosphatase activity"/>
    <property type="evidence" value="ECO:0007669"/>
    <property type="project" value="UniProtKB-EC"/>
</dbReference>
<evidence type="ECO:0000313" key="9">
    <source>
        <dbReference type="EMBL" id="GIG36437.1"/>
    </source>
</evidence>
<evidence type="ECO:0000256" key="4">
    <source>
        <dbReference type="ARBA" id="ARBA00047645"/>
    </source>
</evidence>
<evidence type="ECO:0000256" key="3">
    <source>
        <dbReference type="ARBA" id="ARBA00015991"/>
    </source>
</evidence>
<protein>
    <recommendedName>
        <fullName evidence="3 5">acylphosphatase</fullName>
        <ecNumber evidence="2 5">3.6.1.7</ecNumber>
    </recommendedName>
</protein>
<dbReference type="PROSITE" id="PS00151">
    <property type="entry name" value="ACYLPHOSPHATASE_2"/>
    <property type="match status" value="1"/>
</dbReference>
<dbReference type="SUPFAM" id="SSF54975">
    <property type="entry name" value="Acylphosphatase/BLUF domain-like"/>
    <property type="match status" value="1"/>
</dbReference>
<evidence type="ECO:0000256" key="6">
    <source>
        <dbReference type="RuleBase" id="RU004168"/>
    </source>
</evidence>
<dbReference type="InterPro" id="IPR020456">
    <property type="entry name" value="Acylphosphatase"/>
</dbReference>
<sequence length="83" mass="8730">MVHGQVQGVGYRASMAAEARRLGVAGWVRNRPDGTVEAQAEGPDDALAALASWARSGPRFADVERVDERESSAEGATDFTIAG</sequence>
<feature type="domain" description="Acylphosphatase-like" evidence="8">
    <location>
        <begin position="1"/>
        <end position="83"/>
    </location>
</feature>
<feature type="active site" evidence="5">
    <location>
        <position position="12"/>
    </location>
</feature>
<keyword evidence="5" id="KW-0378">Hydrolase</keyword>
<evidence type="ECO:0000313" key="10">
    <source>
        <dbReference type="Proteomes" id="UP000642125"/>
    </source>
</evidence>
<dbReference type="InterPro" id="IPR001792">
    <property type="entry name" value="Acylphosphatase-like_dom"/>
</dbReference>
<comment type="caution">
    <text evidence="9">The sequence shown here is derived from an EMBL/GenBank/DDBJ whole genome shotgun (WGS) entry which is preliminary data.</text>
</comment>
<dbReference type="PANTHER" id="PTHR47268">
    <property type="entry name" value="ACYLPHOSPHATASE"/>
    <property type="match status" value="1"/>
</dbReference>
<evidence type="ECO:0000256" key="1">
    <source>
        <dbReference type="ARBA" id="ARBA00005614"/>
    </source>
</evidence>
<name>A0A919PE11_9CELL</name>